<evidence type="ECO:0000259" key="1">
    <source>
        <dbReference type="Pfam" id="PF03372"/>
    </source>
</evidence>
<reference evidence="3" key="1">
    <citation type="submission" date="2018-11" db="EMBL/GenBank/DDBJ databases">
        <authorList>
            <consortium name="Genoscope - CEA"/>
            <person name="William W."/>
        </authorList>
    </citation>
    <scope>NUCLEOTIDE SEQUENCE</scope>
</reference>
<name>A0A3P5Z7X8_BRACM</name>
<evidence type="ECO:0000313" key="3">
    <source>
        <dbReference type="EMBL" id="VDC76366.1"/>
    </source>
</evidence>
<dbReference type="PANTHER" id="PTHR33710">
    <property type="entry name" value="BNAC02G09200D PROTEIN"/>
    <property type="match status" value="1"/>
</dbReference>
<accession>A0A3P5Z7X8</accession>
<dbReference type="EMBL" id="LS974617">
    <property type="protein sequence ID" value="CAG7888881.1"/>
    <property type="molecule type" value="Genomic_DNA"/>
</dbReference>
<gene>
    <name evidence="3" type="ORF">BRAA01T02868Z</name>
    <name evidence="2" type="ORF">BRAPAZ1V2_A01P29570.2</name>
</gene>
<dbReference type="Proteomes" id="UP000694005">
    <property type="component" value="Chromosome A01"/>
</dbReference>
<dbReference type="Gramene" id="A01p29570.2_BraZ1">
    <property type="protein sequence ID" value="A01p29570.2_BraZ1.CDS.1"/>
    <property type="gene ID" value="A01g29570.2_BraZ1"/>
</dbReference>
<organism evidence="3">
    <name type="scientific">Brassica campestris</name>
    <name type="common">Field mustard</name>
    <dbReference type="NCBI Taxonomy" id="3711"/>
    <lineage>
        <taxon>Eukaryota</taxon>
        <taxon>Viridiplantae</taxon>
        <taxon>Streptophyta</taxon>
        <taxon>Embryophyta</taxon>
        <taxon>Tracheophyta</taxon>
        <taxon>Spermatophyta</taxon>
        <taxon>Magnoliopsida</taxon>
        <taxon>eudicotyledons</taxon>
        <taxon>Gunneridae</taxon>
        <taxon>Pentapetalae</taxon>
        <taxon>rosids</taxon>
        <taxon>malvids</taxon>
        <taxon>Brassicales</taxon>
        <taxon>Brassicaceae</taxon>
        <taxon>Brassiceae</taxon>
        <taxon>Brassica</taxon>
    </lineage>
</organism>
<sequence>MITVWWRYKSMGDTFLCSFIYASNCPIERRELWREMEFISESVAGTTNPWIIQGDFNAALTKQEHSRFTDTRSDRSSIRDFQNVVLSCDMVDLAQVGPCYTWSNSQDDNPISKKLDRVMVNSFWLQAFPQSYATFESGGVSDHLRIHVLLREAPQGNMKPFKFFTHTTSHPRFLEVVDRIWNQTAPLYHSRSALQLF</sequence>
<dbReference type="Pfam" id="PF03372">
    <property type="entry name" value="Exo_endo_phos"/>
    <property type="match status" value="1"/>
</dbReference>
<protein>
    <recommendedName>
        <fullName evidence="1">Endonuclease/exonuclease/phosphatase domain-containing protein</fullName>
    </recommendedName>
</protein>
<dbReference type="PANTHER" id="PTHR33710:SF79">
    <property type="entry name" value="OS06G0205337 PROTEIN"/>
    <property type="match status" value="1"/>
</dbReference>
<feature type="domain" description="Endonuclease/exonuclease/phosphatase" evidence="1">
    <location>
        <begin position="22"/>
        <end position="143"/>
    </location>
</feature>
<dbReference type="GO" id="GO:0003824">
    <property type="term" value="F:catalytic activity"/>
    <property type="evidence" value="ECO:0007669"/>
    <property type="project" value="InterPro"/>
</dbReference>
<proteinExistence type="predicted"/>
<evidence type="ECO:0000313" key="2">
    <source>
        <dbReference type="EMBL" id="CAG7888881.1"/>
    </source>
</evidence>
<dbReference type="Gene3D" id="3.60.10.10">
    <property type="entry name" value="Endonuclease/exonuclease/phosphatase"/>
    <property type="match status" value="1"/>
</dbReference>
<dbReference type="SUPFAM" id="SSF56219">
    <property type="entry name" value="DNase I-like"/>
    <property type="match status" value="1"/>
</dbReference>
<dbReference type="AlphaFoldDB" id="A0A3P5Z7X8"/>
<dbReference type="InterPro" id="IPR036691">
    <property type="entry name" value="Endo/exonu/phosph_ase_sf"/>
</dbReference>
<dbReference type="EMBL" id="LR031571">
    <property type="protein sequence ID" value="VDC76366.1"/>
    <property type="molecule type" value="Genomic_DNA"/>
</dbReference>
<dbReference type="InterPro" id="IPR005135">
    <property type="entry name" value="Endo/exonuclease/phosphatase"/>
</dbReference>